<dbReference type="AlphaFoldDB" id="A0AB34IJ40"/>
<gene>
    <name evidence="2" type="ORF">AB1Y20_013596</name>
</gene>
<dbReference type="EMBL" id="JBGBPQ010000026">
    <property type="protein sequence ID" value="KAL1499082.1"/>
    <property type="molecule type" value="Genomic_DNA"/>
</dbReference>
<name>A0AB34IJ40_PRYPA</name>
<dbReference type="InterPro" id="IPR014352">
    <property type="entry name" value="FERM/acyl-CoA-bd_prot_sf"/>
</dbReference>
<dbReference type="InterPro" id="IPR035984">
    <property type="entry name" value="Acyl-CoA-binding_sf"/>
</dbReference>
<accession>A0AB34IJ40</accession>
<keyword evidence="3" id="KW-1185">Reference proteome</keyword>
<reference evidence="2 3" key="1">
    <citation type="journal article" date="2024" name="Science">
        <title>Giant polyketide synthase enzymes in the biosynthesis of giant marine polyether toxins.</title>
        <authorList>
            <person name="Fallon T.R."/>
            <person name="Shende V.V."/>
            <person name="Wierzbicki I.H."/>
            <person name="Pendleton A.L."/>
            <person name="Watervoot N.F."/>
            <person name="Auber R.P."/>
            <person name="Gonzalez D.J."/>
            <person name="Wisecaver J.H."/>
            <person name="Moore B.S."/>
        </authorList>
    </citation>
    <scope>NUCLEOTIDE SEQUENCE [LARGE SCALE GENOMIC DNA]</scope>
    <source>
        <strain evidence="2 3">12B1</strain>
    </source>
</reference>
<feature type="region of interest" description="Disordered" evidence="1">
    <location>
        <begin position="110"/>
        <end position="139"/>
    </location>
</feature>
<organism evidence="2 3">
    <name type="scientific">Prymnesium parvum</name>
    <name type="common">Toxic golden alga</name>
    <dbReference type="NCBI Taxonomy" id="97485"/>
    <lineage>
        <taxon>Eukaryota</taxon>
        <taxon>Haptista</taxon>
        <taxon>Haptophyta</taxon>
        <taxon>Prymnesiophyceae</taxon>
        <taxon>Prymnesiales</taxon>
        <taxon>Prymnesiaceae</taxon>
        <taxon>Prymnesium</taxon>
    </lineage>
</organism>
<dbReference type="GO" id="GO:0000062">
    <property type="term" value="F:fatty-acyl-CoA binding"/>
    <property type="evidence" value="ECO:0007669"/>
    <property type="project" value="InterPro"/>
</dbReference>
<proteinExistence type="predicted"/>
<evidence type="ECO:0000256" key="1">
    <source>
        <dbReference type="SAM" id="MobiDB-lite"/>
    </source>
</evidence>
<dbReference type="SUPFAM" id="SSF47027">
    <property type="entry name" value="Acyl-CoA binding protein"/>
    <property type="match status" value="2"/>
</dbReference>
<sequence length="346" mass="38805">MALPSGVNTHEPPEWRKALLPEDKALADKYAQQMHDLRRGLPAPSALRPSFQYDQPKQAEKLNSLYKLCTLAAALCPSLHEQLELELRALAIQARLPACRLRHRTGRSDSAAVRSIGPTAAANRCPSQSARTRSLPKPSQLDPDALQLWTAWYHFSGLTPEQAMLEYCDRVIDLYLKSDKSYQKAEIHYALPDADHTKEYEFERYNLAISSALENSFPPTVTETCRQDGELKLSLQDWELLSGLRKIVIDGPCSRPAACFCSCFMSQAAKAELAAWRKAGAIDKAVAREAFVQISRSLWEKHNQFGNKLFVSGPNRFWDWGIFTGEGLSSRIACGPRYAEPKPKKS</sequence>
<comment type="caution">
    <text evidence="2">The sequence shown here is derived from an EMBL/GenBank/DDBJ whole genome shotgun (WGS) entry which is preliminary data.</text>
</comment>
<evidence type="ECO:0000313" key="3">
    <source>
        <dbReference type="Proteomes" id="UP001515480"/>
    </source>
</evidence>
<dbReference type="Gene3D" id="1.20.80.10">
    <property type="match status" value="2"/>
</dbReference>
<dbReference type="Proteomes" id="UP001515480">
    <property type="component" value="Unassembled WGS sequence"/>
</dbReference>
<protein>
    <submittedName>
        <fullName evidence="2">Uncharacterized protein</fullName>
    </submittedName>
</protein>
<evidence type="ECO:0000313" key="2">
    <source>
        <dbReference type="EMBL" id="KAL1499082.1"/>
    </source>
</evidence>